<name>A0A8S4GBZ5_PLUXY</name>
<accession>A0A8S4GBZ5</accession>
<protein>
    <submittedName>
        <fullName evidence="2">(diamondback moth) hypothetical protein</fullName>
    </submittedName>
</protein>
<comment type="caution">
    <text evidence="2">The sequence shown here is derived from an EMBL/GenBank/DDBJ whole genome shotgun (WGS) entry which is preliminary data.</text>
</comment>
<feature type="compositionally biased region" description="Low complexity" evidence="1">
    <location>
        <begin position="345"/>
        <end position="361"/>
    </location>
</feature>
<evidence type="ECO:0000313" key="2">
    <source>
        <dbReference type="EMBL" id="CAG9137404.1"/>
    </source>
</evidence>
<dbReference type="EMBL" id="CAJHNJ030000230">
    <property type="protein sequence ID" value="CAG9137404.1"/>
    <property type="molecule type" value="Genomic_DNA"/>
</dbReference>
<keyword evidence="3" id="KW-1185">Reference proteome</keyword>
<evidence type="ECO:0000256" key="1">
    <source>
        <dbReference type="SAM" id="MobiDB-lite"/>
    </source>
</evidence>
<reference evidence="2" key="1">
    <citation type="submission" date="2020-11" db="EMBL/GenBank/DDBJ databases">
        <authorList>
            <person name="Whiteford S."/>
        </authorList>
    </citation>
    <scope>NUCLEOTIDE SEQUENCE</scope>
</reference>
<gene>
    <name evidence="2" type="ORF">PLXY2_LOCUS15656</name>
</gene>
<proteinExistence type="predicted"/>
<dbReference type="AlphaFoldDB" id="A0A8S4GBZ5"/>
<evidence type="ECO:0000313" key="3">
    <source>
        <dbReference type="Proteomes" id="UP000653454"/>
    </source>
</evidence>
<feature type="region of interest" description="Disordered" evidence="1">
    <location>
        <begin position="331"/>
        <end position="361"/>
    </location>
</feature>
<sequence length="588" mass="64607">MQDGAIHTIPAPNLSLSEKPIVVLETDSGQNTLAASSDAPKQIYEVTEKYVDPQFYHSVLGTKTVEAAPAGFSKHGSLSHQQDNNMLVRNAAALQLANELGFQAVAMPQGSFLPPQPLTIQFQGFHGIQQNHQDVLQPGLDGLVIPPNAFFQNNDPMFLQKIQNQLLQRYPAVEFVPYNMNSDFRPTVQQQGQTFVVTENDPAHSHQHLSVIPIQQNENDNHKTVVRETQEKTVVTLIPQAFVAKNVTEKPVEVVSVTEPQNVTVELVTAEAKPATTTVKYIIEASTENNQKATPIYYAQVGQSVGDVIASGFYSAINDVRAAAALAQVSETQKPEETKQPESVTSQQPTTIASSTTTSTSTTINPDVKTFFIQNTDKNENNQTSNDLKPLLGVPFTKTDSVKVAYTLYRADDKDTKVTQDGKVYAGQIVEATISEDQDFNNEKANLISRRPPIRLIPVVENIEPQSTTTTTTTTTTEAPKVTVVKAKIPPRSKLTFDDKTGEPVLRIYASYVDSPAQRDRIASKLANIKRVKEVVTRTQDSKVDWKAGTVKSLDQGRSSSGSNTVTQFGLKLRSRMDDIAPIYDDNE</sequence>
<dbReference type="Proteomes" id="UP000653454">
    <property type="component" value="Unassembled WGS sequence"/>
</dbReference>
<organism evidence="2 3">
    <name type="scientific">Plutella xylostella</name>
    <name type="common">Diamondback moth</name>
    <name type="synonym">Plutella maculipennis</name>
    <dbReference type="NCBI Taxonomy" id="51655"/>
    <lineage>
        <taxon>Eukaryota</taxon>
        <taxon>Metazoa</taxon>
        <taxon>Ecdysozoa</taxon>
        <taxon>Arthropoda</taxon>
        <taxon>Hexapoda</taxon>
        <taxon>Insecta</taxon>
        <taxon>Pterygota</taxon>
        <taxon>Neoptera</taxon>
        <taxon>Endopterygota</taxon>
        <taxon>Lepidoptera</taxon>
        <taxon>Glossata</taxon>
        <taxon>Ditrysia</taxon>
        <taxon>Yponomeutoidea</taxon>
        <taxon>Plutellidae</taxon>
        <taxon>Plutella</taxon>
    </lineage>
</organism>